<dbReference type="EMBL" id="MVGC01000289">
    <property type="protein sequence ID" value="RJE20638.1"/>
    <property type="molecule type" value="Genomic_DNA"/>
</dbReference>
<gene>
    <name evidence="4" type="ORF">PHISCL_07026</name>
</gene>
<dbReference type="STRING" id="2070753.A0A3A2ZC03"/>
<organism evidence="4 5">
    <name type="scientific">Aspergillus sclerotialis</name>
    <dbReference type="NCBI Taxonomy" id="2070753"/>
    <lineage>
        <taxon>Eukaryota</taxon>
        <taxon>Fungi</taxon>
        <taxon>Dikarya</taxon>
        <taxon>Ascomycota</taxon>
        <taxon>Pezizomycotina</taxon>
        <taxon>Eurotiomycetes</taxon>
        <taxon>Eurotiomycetidae</taxon>
        <taxon>Eurotiales</taxon>
        <taxon>Aspergillaceae</taxon>
        <taxon>Aspergillus</taxon>
        <taxon>Aspergillus subgen. Polypaecilum</taxon>
    </lineage>
</organism>
<dbReference type="Gene3D" id="1.25.40.10">
    <property type="entry name" value="Tetratricopeptide repeat domain"/>
    <property type="match status" value="1"/>
</dbReference>
<dbReference type="OrthoDB" id="2546325at2759"/>
<accession>A0A3A2ZC03</accession>
<reference evidence="5" key="1">
    <citation type="submission" date="2017-02" db="EMBL/GenBank/DDBJ databases">
        <authorList>
            <person name="Tafer H."/>
            <person name="Lopandic K."/>
        </authorList>
    </citation>
    <scope>NUCLEOTIDE SEQUENCE [LARGE SCALE GENOMIC DNA]</scope>
    <source>
        <strain evidence="5">CBS 366.77</strain>
    </source>
</reference>
<evidence type="ECO:0000256" key="2">
    <source>
        <dbReference type="SAM" id="MobiDB-lite"/>
    </source>
</evidence>
<dbReference type="Pfam" id="PF24883">
    <property type="entry name" value="NPHP3_N"/>
    <property type="match status" value="1"/>
</dbReference>
<dbReference type="PANTHER" id="PTHR10039">
    <property type="entry name" value="AMELOGENIN"/>
    <property type="match status" value="1"/>
</dbReference>
<dbReference type="InterPro" id="IPR011990">
    <property type="entry name" value="TPR-like_helical_dom_sf"/>
</dbReference>
<proteinExistence type="predicted"/>
<evidence type="ECO:0000256" key="1">
    <source>
        <dbReference type="ARBA" id="ARBA00022737"/>
    </source>
</evidence>
<feature type="region of interest" description="Disordered" evidence="2">
    <location>
        <begin position="1"/>
        <end position="34"/>
    </location>
</feature>
<dbReference type="InterPro" id="IPR056884">
    <property type="entry name" value="NPHP3-like_N"/>
</dbReference>
<feature type="domain" description="Nephrocystin 3-like N-terminal" evidence="3">
    <location>
        <begin position="320"/>
        <end position="466"/>
    </location>
</feature>
<evidence type="ECO:0000313" key="4">
    <source>
        <dbReference type="EMBL" id="RJE20638.1"/>
    </source>
</evidence>
<dbReference type="PANTHER" id="PTHR10039:SF9">
    <property type="entry name" value="NACHT DOMAIN PROTEIN (AFU_ORTHOLOGUE AFUA_2G01760)"/>
    <property type="match status" value="1"/>
</dbReference>
<keyword evidence="1" id="KW-0677">Repeat</keyword>
<name>A0A3A2ZC03_9EURO</name>
<dbReference type="Proteomes" id="UP000266188">
    <property type="component" value="Unassembled WGS sequence"/>
</dbReference>
<feature type="compositionally biased region" description="Polar residues" evidence="2">
    <location>
        <begin position="1"/>
        <end position="12"/>
    </location>
</feature>
<evidence type="ECO:0000313" key="5">
    <source>
        <dbReference type="Proteomes" id="UP000266188"/>
    </source>
</evidence>
<comment type="caution">
    <text evidence="4">The sequence shown here is derived from an EMBL/GenBank/DDBJ whole genome shotgun (WGS) entry which is preliminary data.</text>
</comment>
<dbReference type="SUPFAM" id="SSF52540">
    <property type="entry name" value="P-loop containing nucleoside triphosphate hydrolases"/>
    <property type="match status" value="1"/>
</dbReference>
<keyword evidence="5" id="KW-1185">Reference proteome</keyword>
<dbReference type="Gene3D" id="3.40.50.300">
    <property type="entry name" value="P-loop containing nucleotide triphosphate hydrolases"/>
    <property type="match status" value="1"/>
</dbReference>
<evidence type="ECO:0000259" key="3">
    <source>
        <dbReference type="Pfam" id="PF24883"/>
    </source>
</evidence>
<protein>
    <submittedName>
        <fullName evidence="4">NACHT domain protein</fullName>
    </submittedName>
</protein>
<sequence length="2047" mass="231469">MAPSILSPTPSATPGLMSPGSRRVSGFQDSDTLSNGSLTQSFFSRRVSSRKFSKQETTSVSSYVSSLKRQSGDELGPATSSQLFNVSHASLMDWIRNQRMTLLPPEGSDYDKVLAWAALFVGRLNEFDLAIDEFAGESEIAAQMAYGYCAMLLDLGRENARALMTSFGFFYNISMSLVNLLDRTELFTVNHEIRELLGQALGDLVTLVASVSIHFHKAIRGLSGSSVSVDLYRTFSGQIQTFRQRCEKVALFMWRHQLLKENVDVERVSEIHSIRSWLSPDDRVLTNVAETTSHLAHDREELTCLWMGQYLVRFLKSPLKTLSIAGKPGSGKTVLGSVIVDNLQHPISGVHYNVLFVPINARIPAETTPRAVARTILSQLFALRIGNVQLFHILTGAFERSKFITSEDEYDNLLWNTLESALAAVLYGANPLVIVVDGIDESTCGEAALLKKLTSAAAKGPNVKLITLGAERPQETQAEGQTCVQITEDLIFDDISAVVRSHFTPKSAFAELDEMERETVVSRITEASNGSFLWAKLATKYLRSESKPDGLRKTLDALIKSKPSVYDFVLQTIQGSKVTAEAKQMLLWLATVERPLQVKELATLASVQVDKQLVPEKEVDVLDILLPLNSLIFLQDDLVYLRHGSIRAAVLEAFSKGKLTTTIKDRHADLVTKLLIYIKATVTEQREPSITSLDWHNTNILLNKNILLDFALRYWPLHFRNTSIFQKDGPVGASKEFANILPTSTTVVQLQNTLWEKYPTAVLLFYRNAVTSVFRQILTTNNAVTLQCTIFLAQLYQQLGKVPEAAPLFYQAAITSNTLLTTRSIVTMQLMRTFLDVTVDQMTTSKTDIMVKREECLKVLVECYKVQYGQTSESVVTILRELYQHYLMIKEEKIAQEIMISIQKITQTDYDGGDGTTGHLSVKLTSREDKDVAETGALVLDTEYDEKLEATHFDFEASLSAAEHYISEGRYELAERTFVEIWQHASKEMHEEWKMKSILRYSKFLKEQKRDYEASSVLSGFWQDTQQSNTTISESSASYFHEIAKVMKTVGLTTVALSIFKSCSEYYKSSHSHSSAYKEIQETIETTTKEVIKSGGSASSSSLEETIYEQAQSIDNVDQAFFSTVESLVQQYVSQHRWRDATRLIKRVLQGIWPSLFAVSLVDVSLPSKHVENCVNLAKRLCQCYRTRRRSTKEQDIRVRIYRSLRSGRKVEDKLRQQTTTELLQFFEMKSQTDLVINVHKELLNDYIEHYGPEHPIVVKQLWILAEKTRPRPVFLDYYQQIIQILNKDSKISHPEAFEPLVLVATELWNQSRYSDALNLYRVIFTTFLEKDSLSQKFKDYNFVQEIFDRYTHCLRTVRTEFTTLHHITTVYQTKCKATFGMSASITVQATLTLARLCQETKLYESEAITLYEELLKIKSDIVNHQEISATLDSMYEDQADIVSSAGKEESISSHKIQKAVQILKKRVESIRHEYGWAHEESLSKMKEIVSMHAKHNEISSAVSELKETTVKVLSSNTSAVALATAAATIASSYIAIGQTQKVTELAEEVYRQTIMKDTSNSKNTSFDLSSKEHHSLIFLAQLQHSLHRGTLSVTQILASLTTEYVYYEEFRKQLKSQSSTLHSTSLSASRLYHFLIKNSHQMAAARVFEEFKNYFLSTEGKRIQVNSAQAEVFLQTILEHFRDHRSQNFTRSVGIFGNKRVVELLREKKYDAASNLAMACFKYISAQKNYNTPAIVKFVFSLGMNVSGYGHIGRSKDPAQQQLLSTSALIIQDALRVVRELKLNLAQLDPENLNGLIGLLGEQKDYKTLDWLLTTLWNSREVQQSWQPRDTLALGRRYIIARFLVSDTMAALRLAEDIVYNCRRVHGPRHSSTLEMSVLLSQLYTSVGQKYQAHKDGAEIAKRYYKKSAALHENILRAFSDPTLVELETNLDASMSMDGTGSAFDFDVGEDTSSENAGAHVRQHLKLLKLAVERLGDWPKDYSEYQRLNADVVQQFPTETKGVDGVDKWNLKSFGGGKAESNEDLVDVEVNDWRLFETRELVANGQ</sequence>
<dbReference type="InterPro" id="IPR027417">
    <property type="entry name" value="P-loop_NTPase"/>
</dbReference>